<keyword evidence="12" id="KW-1185">Reference proteome</keyword>
<evidence type="ECO:0000313" key="11">
    <source>
        <dbReference type="EMBL" id="KAJ5572759.1"/>
    </source>
</evidence>
<dbReference type="PANTHER" id="PTHR13476">
    <property type="entry name" value="CHROMATIN MODIFICATION-RELATED PROTEIN MEAF6"/>
    <property type="match status" value="1"/>
</dbReference>
<accession>A0AAD6DBS9</accession>
<feature type="compositionally biased region" description="Polar residues" evidence="10">
    <location>
        <begin position="164"/>
        <end position="173"/>
    </location>
</feature>
<feature type="region of interest" description="Disordered" evidence="10">
    <location>
        <begin position="1"/>
        <end position="44"/>
    </location>
</feature>
<keyword evidence="5 9" id="KW-0805">Transcription regulation</keyword>
<dbReference type="InterPro" id="IPR015418">
    <property type="entry name" value="Eaf6"/>
</dbReference>
<evidence type="ECO:0000313" key="12">
    <source>
        <dbReference type="Proteomes" id="UP001216150"/>
    </source>
</evidence>
<feature type="compositionally biased region" description="Low complexity" evidence="10">
    <location>
        <begin position="1"/>
        <end position="28"/>
    </location>
</feature>
<comment type="subunit">
    <text evidence="9">Component of the NuA4 histone acetyltransferase complex.</text>
</comment>
<dbReference type="GO" id="GO:0035267">
    <property type="term" value="C:NuA4 histone acetyltransferase complex"/>
    <property type="evidence" value="ECO:0007669"/>
    <property type="project" value="UniProtKB-UniRule"/>
</dbReference>
<keyword evidence="6" id="KW-0175">Coiled coil</keyword>
<comment type="caution">
    <text evidence="11">The sequence shown here is derived from an EMBL/GenBank/DDBJ whole genome shotgun (WGS) entry which is preliminary data.</text>
</comment>
<comment type="similarity">
    <text evidence="2 9">Belongs to the EAF6 family.</text>
</comment>
<keyword evidence="7 9" id="KW-0804">Transcription</keyword>
<keyword evidence="8 9" id="KW-0539">Nucleus</keyword>
<keyword evidence="9" id="KW-0234">DNA repair</keyword>
<name>A0AAD6DBS9_9EURO</name>
<evidence type="ECO:0000256" key="1">
    <source>
        <dbReference type="ARBA" id="ARBA00004123"/>
    </source>
</evidence>
<sequence>MAETATAPAATPTTNAPAAPVNGATAGASNAPSDQNANSRGLPYYEKLRRDLRDTIAKKRLMDKSMAQLEDQIFRFEQSYLEETTAGNIIKGFDNYIKGSASGSSLGASGLSLGSGAAGRRKAQVTESDRVFSRSSARLTGPFVRTNDTLPRRNSNFHPGPNGPSKNGDSTSASVKNVGGSSKNKKKASGGSKNTKGKNQTDDLSDEDKPAKRLKVSYGRD</sequence>
<evidence type="ECO:0000256" key="9">
    <source>
        <dbReference type="RuleBase" id="RU368022"/>
    </source>
</evidence>
<feature type="compositionally biased region" description="Low complexity" evidence="10">
    <location>
        <begin position="189"/>
        <end position="198"/>
    </location>
</feature>
<evidence type="ECO:0000256" key="2">
    <source>
        <dbReference type="ARBA" id="ARBA00010916"/>
    </source>
</evidence>
<keyword evidence="9" id="KW-0227">DNA damage</keyword>
<proteinExistence type="inferred from homology"/>
<feature type="region of interest" description="Disordered" evidence="10">
    <location>
        <begin position="112"/>
        <end position="221"/>
    </location>
</feature>
<comment type="function">
    <text evidence="9">Component of the NuA4 histone acetyltransferase complex which is involved in transcriptional activation of selected genes principally by acetylation of nucleosomal histone H4 and H2A. The NuA4 complex is also involved in DNA repair.</text>
</comment>
<evidence type="ECO:0000256" key="4">
    <source>
        <dbReference type="ARBA" id="ARBA00022853"/>
    </source>
</evidence>
<evidence type="ECO:0000256" key="5">
    <source>
        <dbReference type="ARBA" id="ARBA00023015"/>
    </source>
</evidence>
<dbReference type="GO" id="GO:0006325">
    <property type="term" value="P:chromatin organization"/>
    <property type="evidence" value="ECO:0007669"/>
    <property type="project" value="UniProtKB-KW"/>
</dbReference>
<dbReference type="AlphaFoldDB" id="A0AAD6DBS9"/>
<dbReference type="Pfam" id="PF09340">
    <property type="entry name" value="NuA4"/>
    <property type="match status" value="1"/>
</dbReference>
<evidence type="ECO:0000256" key="6">
    <source>
        <dbReference type="ARBA" id="ARBA00023054"/>
    </source>
</evidence>
<reference evidence="11 12" key="1">
    <citation type="journal article" date="2023" name="IMA Fungus">
        <title>Comparative genomic study of the Penicillium genus elucidates a diverse pangenome and 15 lateral gene transfer events.</title>
        <authorList>
            <person name="Petersen C."/>
            <person name="Sorensen T."/>
            <person name="Nielsen M.R."/>
            <person name="Sondergaard T.E."/>
            <person name="Sorensen J.L."/>
            <person name="Fitzpatrick D.A."/>
            <person name="Frisvad J.C."/>
            <person name="Nielsen K.L."/>
        </authorList>
    </citation>
    <scope>NUCLEOTIDE SEQUENCE [LARGE SCALE GENOMIC DNA]</scope>
    <source>
        <strain evidence="11 12">IBT 29057</strain>
    </source>
</reference>
<protein>
    <recommendedName>
        <fullName evidence="3 9">Chromatin modification-related protein EAF6</fullName>
    </recommendedName>
</protein>
<dbReference type="GO" id="GO:0006281">
    <property type="term" value="P:DNA repair"/>
    <property type="evidence" value="ECO:0007669"/>
    <property type="project" value="UniProtKB-UniRule"/>
</dbReference>
<comment type="subcellular location">
    <subcellularLocation>
        <location evidence="1 9">Nucleus</location>
    </subcellularLocation>
</comment>
<feature type="compositionally biased region" description="Polar residues" evidence="10">
    <location>
        <begin position="146"/>
        <end position="157"/>
    </location>
</feature>
<evidence type="ECO:0000256" key="10">
    <source>
        <dbReference type="SAM" id="MobiDB-lite"/>
    </source>
</evidence>
<evidence type="ECO:0000256" key="3">
    <source>
        <dbReference type="ARBA" id="ARBA00018504"/>
    </source>
</evidence>
<evidence type="ECO:0000256" key="8">
    <source>
        <dbReference type="ARBA" id="ARBA00023242"/>
    </source>
</evidence>
<gene>
    <name evidence="11" type="ORF">N7450_009743</name>
</gene>
<organism evidence="11 12">
    <name type="scientific">Penicillium hetheringtonii</name>
    <dbReference type="NCBI Taxonomy" id="911720"/>
    <lineage>
        <taxon>Eukaryota</taxon>
        <taxon>Fungi</taxon>
        <taxon>Dikarya</taxon>
        <taxon>Ascomycota</taxon>
        <taxon>Pezizomycotina</taxon>
        <taxon>Eurotiomycetes</taxon>
        <taxon>Eurotiomycetidae</taxon>
        <taxon>Eurotiales</taxon>
        <taxon>Aspergillaceae</taxon>
        <taxon>Penicillium</taxon>
    </lineage>
</organism>
<dbReference type="EMBL" id="JAQJAC010000009">
    <property type="protein sequence ID" value="KAJ5572759.1"/>
    <property type="molecule type" value="Genomic_DNA"/>
</dbReference>
<dbReference type="GO" id="GO:0005634">
    <property type="term" value="C:nucleus"/>
    <property type="evidence" value="ECO:0007669"/>
    <property type="project" value="UniProtKB-SubCell"/>
</dbReference>
<evidence type="ECO:0000256" key="7">
    <source>
        <dbReference type="ARBA" id="ARBA00023163"/>
    </source>
</evidence>
<feature type="compositionally biased region" description="Polar residues" evidence="10">
    <location>
        <begin position="30"/>
        <end position="39"/>
    </location>
</feature>
<dbReference type="Proteomes" id="UP001216150">
    <property type="component" value="Unassembled WGS sequence"/>
</dbReference>
<keyword evidence="4 9" id="KW-0156">Chromatin regulator</keyword>